<sequence>MVDGDVLLAYDAFKRPQTDNFSKQIDIRRKASYTSYRDVLGDFVETNKLSDRQYELAIAQAVTKKDAR</sequence>
<dbReference type="AlphaFoldDB" id="A0AAD5M6I2"/>
<keyword evidence="2" id="KW-1185">Reference proteome</keyword>
<reference evidence="1" key="1">
    <citation type="submission" date="2021-06" db="EMBL/GenBank/DDBJ databases">
        <title>Parelaphostrongylus tenuis whole genome reference sequence.</title>
        <authorList>
            <person name="Garwood T.J."/>
            <person name="Larsen P.A."/>
            <person name="Fountain-Jones N.M."/>
            <person name="Garbe J.R."/>
            <person name="Macchietto M.G."/>
            <person name="Kania S.A."/>
            <person name="Gerhold R.W."/>
            <person name="Richards J.E."/>
            <person name="Wolf T.M."/>
        </authorList>
    </citation>
    <scope>NUCLEOTIDE SEQUENCE</scope>
    <source>
        <strain evidence="1">MNPRO001-30</strain>
        <tissue evidence="1">Meninges</tissue>
    </source>
</reference>
<name>A0AAD5M6I2_PARTN</name>
<protein>
    <submittedName>
        <fullName evidence="1">Uncharacterized protein</fullName>
    </submittedName>
</protein>
<organism evidence="1 2">
    <name type="scientific">Parelaphostrongylus tenuis</name>
    <name type="common">Meningeal worm</name>
    <dbReference type="NCBI Taxonomy" id="148309"/>
    <lineage>
        <taxon>Eukaryota</taxon>
        <taxon>Metazoa</taxon>
        <taxon>Ecdysozoa</taxon>
        <taxon>Nematoda</taxon>
        <taxon>Chromadorea</taxon>
        <taxon>Rhabditida</taxon>
        <taxon>Rhabditina</taxon>
        <taxon>Rhabditomorpha</taxon>
        <taxon>Strongyloidea</taxon>
        <taxon>Metastrongylidae</taxon>
        <taxon>Parelaphostrongylus</taxon>
    </lineage>
</organism>
<evidence type="ECO:0000313" key="1">
    <source>
        <dbReference type="EMBL" id="KAJ1353010.1"/>
    </source>
</evidence>
<accession>A0AAD5M6I2</accession>
<proteinExistence type="predicted"/>
<dbReference type="Proteomes" id="UP001196413">
    <property type="component" value="Unassembled WGS sequence"/>
</dbReference>
<gene>
    <name evidence="1" type="ORF">KIN20_009550</name>
</gene>
<evidence type="ECO:0000313" key="2">
    <source>
        <dbReference type="Proteomes" id="UP001196413"/>
    </source>
</evidence>
<dbReference type="EMBL" id="JAHQIW010001580">
    <property type="protein sequence ID" value="KAJ1353010.1"/>
    <property type="molecule type" value="Genomic_DNA"/>
</dbReference>
<comment type="caution">
    <text evidence="1">The sequence shown here is derived from an EMBL/GenBank/DDBJ whole genome shotgun (WGS) entry which is preliminary data.</text>
</comment>